<reference evidence="2" key="1">
    <citation type="submission" date="2018-04" db="EMBL/GenBank/DDBJ databases">
        <title>Draft genome sequence of the Candidatus Spirobacillus cienkowskii, a pathogen of freshwater Daphnia species, reconstructed from hemolymph metagenomic reads.</title>
        <authorList>
            <person name="Bresciani L."/>
            <person name="Lemos L.N."/>
            <person name="Wale N."/>
            <person name="Lin J.Y."/>
            <person name="Fernandes G.R."/>
            <person name="Duffy M.A."/>
            <person name="Rodrigues J.M."/>
        </authorList>
    </citation>
    <scope>NUCLEOTIDE SEQUENCE [LARGE SCALE GENOMIC DNA]</scope>
    <source>
        <strain evidence="2">Binning01</strain>
    </source>
</reference>
<sequence>MKKLSVIIYCIFLQTTSFSQEEGCNQKKKSEQIVCLNKQFFNFKKDAELKISTLENKISEQQKNLELLNNINTKNELEIVEKQASKSVEYSMQSSDEKNSQNKINEINYMPQIINFNPKDEIANITINNAIFIQTQRKVQVFINFTATTIGYDRNPYIEFLITLPHHDLKFKNKYNLIGMGNTEVMDWLHGESTYTVAAEPGTSFAKIQGKMHTNHKKTSSNVVSFVYELNSY</sequence>
<dbReference type="AlphaFoldDB" id="A0A369KW89"/>
<keyword evidence="3" id="KW-1185">Reference proteome</keyword>
<name>A0A369KW89_9BACT</name>
<protein>
    <submittedName>
        <fullName evidence="2">Uncharacterized protein</fullName>
    </submittedName>
</protein>
<dbReference type="RefSeq" id="WP_338635304.1">
    <property type="nucleotide sequence ID" value="NZ_CP146516.1"/>
</dbReference>
<evidence type="ECO:0000313" key="2">
    <source>
        <dbReference type="EMBL" id="RDB35993.1"/>
    </source>
</evidence>
<proteinExistence type="predicted"/>
<dbReference type="Proteomes" id="UP000253934">
    <property type="component" value="Unassembled WGS sequence"/>
</dbReference>
<gene>
    <name evidence="2" type="ORF">DCC88_07235</name>
</gene>
<keyword evidence="1" id="KW-0175">Coiled coil</keyword>
<evidence type="ECO:0000313" key="3">
    <source>
        <dbReference type="Proteomes" id="UP000253934"/>
    </source>
</evidence>
<dbReference type="EMBL" id="QOVW01000069">
    <property type="protein sequence ID" value="RDB35993.1"/>
    <property type="molecule type" value="Genomic_DNA"/>
</dbReference>
<evidence type="ECO:0000256" key="1">
    <source>
        <dbReference type="SAM" id="Coils"/>
    </source>
</evidence>
<organism evidence="2 3">
    <name type="scientific">Spirobacillus cienkowskii</name>
    <dbReference type="NCBI Taxonomy" id="495820"/>
    <lineage>
        <taxon>Bacteria</taxon>
        <taxon>Pseudomonadati</taxon>
        <taxon>Bdellovibrionota</taxon>
        <taxon>Oligoflexia</taxon>
        <taxon>Silvanigrellales</taxon>
        <taxon>Spirobacillus</taxon>
    </lineage>
</organism>
<comment type="caution">
    <text evidence="2">The sequence shown here is derived from an EMBL/GenBank/DDBJ whole genome shotgun (WGS) entry which is preliminary data.</text>
</comment>
<feature type="coiled-coil region" evidence="1">
    <location>
        <begin position="44"/>
        <end position="71"/>
    </location>
</feature>
<accession>A0A369KW89</accession>